<reference evidence="13" key="1">
    <citation type="submission" date="2021-12" db="EMBL/GenBank/DDBJ databases">
        <title>Alicyclobacillaceae gen. nov., sp. nov., isolated from chalcocite enrichment system.</title>
        <authorList>
            <person name="Jiang Z."/>
        </authorList>
    </citation>
    <scope>NUCLEOTIDE SEQUENCE</scope>
    <source>
        <strain evidence="13">MYW30-H2</strain>
    </source>
</reference>
<organism evidence="13 14">
    <name type="scientific">Fodinisporobacter ferrooxydans</name>
    <dbReference type="NCBI Taxonomy" id="2901836"/>
    <lineage>
        <taxon>Bacteria</taxon>
        <taxon>Bacillati</taxon>
        <taxon>Bacillota</taxon>
        <taxon>Bacilli</taxon>
        <taxon>Bacillales</taxon>
        <taxon>Alicyclobacillaceae</taxon>
        <taxon>Fodinisporobacter</taxon>
    </lineage>
</organism>
<sequence>MSINILDKEKVVLNARVESKTEAIELAGKLLVEANHVTSEYIQKMLEREEALTTFIGNGVAIPHGTEDSKKWIQSTGLSFVQIPNGVDFGDGNMAYLVIGIAAVGDEHLDILSNIAIVISEEENVKKIVQTTSKEEILEIFSKGM</sequence>
<feature type="domain" description="PTS EIIA type-2" evidence="12">
    <location>
        <begin position="4"/>
        <end position="144"/>
    </location>
</feature>
<evidence type="ECO:0000256" key="4">
    <source>
        <dbReference type="ARBA" id="ARBA00022553"/>
    </source>
</evidence>
<evidence type="ECO:0000256" key="2">
    <source>
        <dbReference type="ARBA" id="ARBA00014783"/>
    </source>
</evidence>
<dbReference type="PROSITE" id="PS51094">
    <property type="entry name" value="PTS_EIIA_TYPE_2"/>
    <property type="match status" value="1"/>
</dbReference>
<name>A0ABY4CHQ2_9BACL</name>
<dbReference type="CDD" id="cd00211">
    <property type="entry name" value="PTS_IIA_fru"/>
    <property type="match status" value="1"/>
</dbReference>
<proteinExistence type="predicted"/>
<accession>A0ABY4CHQ2</accession>
<dbReference type="Proteomes" id="UP000830167">
    <property type="component" value="Chromosome"/>
</dbReference>
<evidence type="ECO:0000256" key="5">
    <source>
        <dbReference type="ARBA" id="ARBA00022597"/>
    </source>
</evidence>
<dbReference type="Gene3D" id="3.40.930.10">
    <property type="entry name" value="Mannitol-specific EII, Chain A"/>
    <property type="match status" value="1"/>
</dbReference>
<keyword evidence="6" id="KW-0808">Transferase</keyword>
<dbReference type="SUPFAM" id="SSF55804">
    <property type="entry name" value="Phoshotransferase/anion transport protein"/>
    <property type="match status" value="1"/>
</dbReference>
<evidence type="ECO:0000256" key="7">
    <source>
        <dbReference type="ARBA" id="ARBA00022683"/>
    </source>
</evidence>
<dbReference type="PANTHER" id="PTHR30181:SF2">
    <property type="entry name" value="PTS SYSTEM MANNITOL-SPECIFIC EIICBA COMPONENT"/>
    <property type="match status" value="1"/>
</dbReference>
<dbReference type="PANTHER" id="PTHR30181">
    <property type="entry name" value="MANNITOL PERMEASE IIC COMPONENT"/>
    <property type="match status" value="1"/>
</dbReference>
<protein>
    <recommendedName>
        <fullName evidence="2">Mannitol-specific phosphotransferase enzyme IIA component</fullName>
    </recommendedName>
    <alternativeName>
        <fullName evidence="10">EIIA</fullName>
    </alternativeName>
    <alternativeName>
        <fullName evidence="11">EIII</fullName>
    </alternativeName>
    <alternativeName>
        <fullName evidence="9">PTS system mannitol-specific EIIA component</fullName>
    </alternativeName>
</protein>
<evidence type="ECO:0000256" key="9">
    <source>
        <dbReference type="ARBA" id="ARBA00029908"/>
    </source>
</evidence>
<comment type="function">
    <text evidence="1">The phosphoenolpyruvate-dependent sugar phosphotransferase system (sugar PTS), a major carbohydrate active transport system, catalyzes the phosphorylation of incoming sugar substrates concomitantly with their translocation across the cell membrane. The enzyme II CmtAB PTS system is involved in D-mannitol transport.</text>
</comment>
<keyword evidence="7" id="KW-0598">Phosphotransferase system</keyword>
<keyword evidence="14" id="KW-1185">Reference proteome</keyword>
<keyword evidence="4" id="KW-0597">Phosphoprotein</keyword>
<dbReference type="InterPro" id="IPR016152">
    <property type="entry name" value="PTrfase/Anion_transptr"/>
</dbReference>
<evidence type="ECO:0000256" key="1">
    <source>
        <dbReference type="ARBA" id="ARBA00002434"/>
    </source>
</evidence>
<gene>
    <name evidence="13" type="ORF">LSG31_18375</name>
</gene>
<evidence type="ECO:0000256" key="10">
    <source>
        <dbReference type="ARBA" id="ARBA00030956"/>
    </source>
</evidence>
<dbReference type="InterPro" id="IPR050893">
    <property type="entry name" value="Sugar_PTS"/>
</dbReference>
<evidence type="ECO:0000256" key="8">
    <source>
        <dbReference type="ARBA" id="ARBA00022777"/>
    </source>
</evidence>
<dbReference type="RefSeq" id="WP_347436510.1">
    <property type="nucleotide sequence ID" value="NZ_CP089291.1"/>
</dbReference>
<keyword evidence="8" id="KW-0418">Kinase</keyword>
<dbReference type="Pfam" id="PF00359">
    <property type="entry name" value="PTS_EIIA_2"/>
    <property type="match status" value="1"/>
</dbReference>
<dbReference type="InterPro" id="IPR002178">
    <property type="entry name" value="PTS_EIIA_type-2_dom"/>
</dbReference>
<evidence type="ECO:0000259" key="12">
    <source>
        <dbReference type="PROSITE" id="PS51094"/>
    </source>
</evidence>
<evidence type="ECO:0000256" key="6">
    <source>
        <dbReference type="ARBA" id="ARBA00022679"/>
    </source>
</evidence>
<evidence type="ECO:0000313" key="13">
    <source>
        <dbReference type="EMBL" id="UOF89819.1"/>
    </source>
</evidence>
<dbReference type="EMBL" id="CP089291">
    <property type="protein sequence ID" value="UOF89819.1"/>
    <property type="molecule type" value="Genomic_DNA"/>
</dbReference>
<dbReference type="PROSITE" id="PS00372">
    <property type="entry name" value="PTS_EIIA_TYPE_2_HIS"/>
    <property type="match status" value="1"/>
</dbReference>
<evidence type="ECO:0000313" key="14">
    <source>
        <dbReference type="Proteomes" id="UP000830167"/>
    </source>
</evidence>
<evidence type="ECO:0000256" key="3">
    <source>
        <dbReference type="ARBA" id="ARBA00022448"/>
    </source>
</evidence>
<keyword evidence="5 13" id="KW-0762">Sugar transport</keyword>
<keyword evidence="3" id="KW-0813">Transport</keyword>
<evidence type="ECO:0000256" key="11">
    <source>
        <dbReference type="ARBA" id="ARBA00030962"/>
    </source>
</evidence>